<dbReference type="Pfam" id="PF25597">
    <property type="entry name" value="SH3_retrovirus"/>
    <property type="match status" value="1"/>
</dbReference>
<dbReference type="InterPro" id="IPR057670">
    <property type="entry name" value="SH3_retrovirus"/>
</dbReference>
<feature type="domain" description="Retrotransposon Copia-like N-terminal" evidence="3">
    <location>
        <begin position="32"/>
        <end position="77"/>
    </location>
</feature>
<dbReference type="Pfam" id="PF07727">
    <property type="entry name" value="RVT_2"/>
    <property type="match status" value="1"/>
</dbReference>
<dbReference type="InterPro" id="IPR036397">
    <property type="entry name" value="RNaseH_sf"/>
</dbReference>
<evidence type="ECO:0000313" key="5">
    <source>
        <dbReference type="EMBL" id="SPC90278.1"/>
    </source>
</evidence>
<dbReference type="AlphaFoldDB" id="A0A2N9FSU7"/>
<sequence>MAAEAVSSTNTSQSHGTTHVTLYSMSPYFLQSSNNPEMILVSCPLNRDNYLTWRQAMINALRSKNKLGLVDGSITRPQSSSPDGAAWLKCNSMVISWLFNSLVPNLYDNVAYADTAQEMWADLEERFCQGNAPRVHELKRDLALMQQDRLSVAAYYTKMKGIQDTLSNYSTIPQCICGTAKEFILERDKEKVHQFLMGLTDAFHMVRSQILNTEPLPNLNKVYALVTREEKQLQVNASQTPIIDAAALHAANASSWTTRDLTSRKLIGTGEMRNGIYYFKPPRLSFASPIHQLSCVNTPQQNGVVERKHHHLLEVARALRFQAHLPISFWGECILTAAYLINYTPTPLLLGKTPYELLFHSSPSYSHIRVFGCLCYAHDHPKHRDKFGSRAQRCVFIGYPFGKKGCRVFNLTTKLIFTSRDVHFYEIQFPFQMSSSYPISSAHPVVPLPIFDDPLSHPLSIDHINISHPSTEPNFDLTLVSTSVTLIEPPSRRPTRDRRCPTYLTDYVCPTLQVPTNSPSPLPEATSGNPYPLTNFVSYSRYNSLHMTFLPALTPHDEPKAYSQARLVAKGYTQVERLDFHETYAPVAKLVTVRCLFAVVAVKHWELHQLDVHNAFLRGDLHEEVFMTVPPGFAKPGDNRLCRLRKSLYGLKQAPHHWFAKFSTALLKFGFQQSAAEHSLFTMHKDSTFLVVLVYVDDLIVTSNDSTLSCSLKTYLDDCFHIKDLGSLKYFIGIEVARSPTGISLCQRKYTLDILNESGMLGAKPISFPMEQQHHLSTDTGAPVKDPAQYLRLVGHLIYLTITRLDITYSVHILSQFMHNPHQGHLDVATSVLHYLKSSPGQGIFLSSSNDLTLQAYCDSDWAGCSMTLWSTTGYFTQLGSSPLSWKTKKQVTVSRSFAEAEYCSMVVAISELLWLRSLLHTLGVSHPQPMLLYCENQAALHIAANPVFHERTKHIEIDCHFVHERLQSHDLVTSFVPNHLQLADIFTKALGRQAFQSILNKLGIFYLHAPT</sequence>
<evidence type="ECO:0000259" key="1">
    <source>
        <dbReference type="Pfam" id="PF03732"/>
    </source>
</evidence>
<dbReference type="CDD" id="cd09272">
    <property type="entry name" value="RNase_HI_RT_Ty1"/>
    <property type="match status" value="1"/>
</dbReference>
<proteinExistence type="predicted"/>
<feature type="domain" description="Retroviral polymerase SH3-like" evidence="4">
    <location>
        <begin position="373"/>
        <end position="434"/>
    </location>
</feature>
<dbReference type="EMBL" id="OIVN01001135">
    <property type="protein sequence ID" value="SPC90278.1"/>
    <property type="molecule type" value="Genomic_DNA"/>
</dbReference>
<dbReference type="InterPro" id="IPR013103">
    <property type="entry name" value="RVT_2"/>
</dbReference>
<evidence type="ECO:0000259" key="4">
    <source>
        <dbReference type="Pfam" id="PF25597"/>
    </source>
</evidence>
<dbReference type="Pfam" id="PF03732">
    <property type="entry name" value="Retrotrans_gag"/>
    <property type="match status" value="1"/>
</dbReference>
<dbReference type="InterPro" id="IPR043502">
    <property type="entry name" value="DNA/RNA_pol_sf"/>
</dbReference>
<dbReference type="InterPro" id="IPR012337">
    <property type="entry name" value="RNaseH-like_sf"/>
</dbReference>
<evidence type="ECO:0000259" key="3">
    <source>
        <dbReference type="Pfam" id="PF14244"/>
    </source>
</evidence>
<accession>A0A2N9FSU7</accession>
<name>A0A2N9FSU7_FAGSY</name>
<dbReference type="GO" id="GO:0003676">
    <property type="term" value="F:nucleic acid binding"/>
    <property type="evidence" value="ECO:0007669"/>
    <property type="project" value="InterPro"/>
</dbReference>
<dbReference type="Gene3D" id="3.30.420.10">
    <property type="entry name" value="Ribonuclease H-like superfamily/Ribonuclease H"/>
    <property type="match status" value="1"/>
</dbReference>
<protein>
    <recommendedName>
        <fullName evidence="6">Integrase catalytic domain-containing protein</fullName>
    </recommendedName>
</protein>
<feature type="domain" description="Retrotransposon gag" evidence="1">
    <location>
        <begin position="113"/>
        <end position="200"/>
    </location>
</feature>
<evidence type="ECO:0008006" key="6">
    <source>
        <dbReference type="Google" id="ProtNLM"/>
    </source>
</evidence>
<dbReference type="PANTHER" id="PTHR11439">
    <property type="entry name" value="GAG-POL-RELATED RETROTRANSPOSON"/>
    <property type="match status" value="1"/>
</dbReference>
<organism evidence="5">
    <name type="scientific">Fagus sylvatica</name>
    <name type="common">Beechnut</name>
    <dbReference type="NCBI Taxonomy" id="28930"/>
    <lineage>
        <taxon>Eukaryota</taxon>
        <taxon>Viridiplantae</taxon>
        <taxon>Streptophyta</taxon>
        <taxon>Embryophyta</taxon>
        <taxon>Tracheophyta</taxon>
        <taxon>Spermatophyta</taxon>
        <taxon>Magnoliopsida</taxon>
        <taxon>eudicotyledons</taxon>
        <taxon>Gunneridae</taxon>
        <taxon>Pentapetalae</taxon>
        <taxon>rosids</taxon>
        <taxon>fabids</taxon>
        <taxon>Fagales</taxon>
        <taxon>Fagaceae</taxon>
        <taxon>Fagus</taxon>
    </lineage>
</organism>
<evidence type="ECO:0000259" key="2">
    <source>
        <dbReference type="Pfam" id="PF07727"/>
    </source>
</evidence>
<dbReference type="InterPro" id="IPR029472">
    <property type="entry name" value="Copia-like_N"/>
</dbReference>
<dbReference type="InterPro" id="IPR005162">
    <property type="entry name" value="Retrotrans_gag_dom"/>
</dbReference>
<dbReference type="Pfam" id="PF14244">
    <property type="entry name" value="Retrotran_gag_3"/>
    <property type="match status" value="1"/>
</dbReference>
<dbReference type="SUPFAM" id="SSF56672">
    <property type="entry name" value="DNA/RNA polymerases"/>
    <property type="match status" value="1"/>
</dbReference>
<dbReference type="PANTHER" id="PTHR11439:SF511">
    <property type="match status" value="1"/>
</dbReference>
<reference evidence="5" key="1">
    <citation type="submission" date="2018-02" db="EMBL/GenBank/DDBJ databases">
        <authorList>
            <person name="Cohen D.B."/>
            <person name="Kent A.D."/>
        </authorList>
    </citation>
    <scope>NUCLEOTIDE SEQUENCE</scope>
</reference>
<feature type="domain" description="Reverse transcriptase Ty1/copia-type" evidence="2">
    <location>
        <begin position="563"/>
        <end position="771"/>
    </location>
</feature>
<gene>
    <name evidence="5" type="ORF">FSB_LOCUS18160</name>
</gene>
<dbReference type="SUPFAM" id="SSF53098">
    <property type="entry name" value="Ribonuclease H-like"/>
    <property type="match status" value="1"/>
</dbReference>